<sequence>MAIHSRENETRDYQRKRAPLSQAFLLKRNNGERLDTVSFACNRSIKGLTKTNTAVASKAREECWKKIAECVNSSGSSNVPRTWRQIKTKYKNLLQSAHQRRKKQTQEAQKSPQTLQGGPQSSPAFHVPQELYVEVDGNTMVVVEPHNIVSPQTEIGNKDEMIFKTLYPEGPHEEAENVQTPNLPEASTPRSEEQLVEFESLKYLQKKNIELDNIKKELEIQKLRLEIEKLEYEKKMRQLAK</sequence>
<name>A0AAW0MFC1_9GOBI</name>
<feature type="compositionally biased region" description="Polar residues" evidence="2">
    <location>
        <begin position="106"/>
        <end position="123"/>
    </location>
</feature>
<keyword evidence="1" id="KW-0175">Coiled coil</keyword>
<evidence type="ECO:0000256" key="2">
    <source>
        <dbReference type="SAM" id="MobiDB-lite"/>
    </source>
</evidence>
<protein>
    <recommendedName>
        <fullName evidence="3">Myb/SANT-like DNA-binding domain-containing protein</fullName>
    </recommendedName>
</protein>
<keyword evidence="5" id="KW-1185">Reference proteome</keyword>
<dbReference type="InterPro" id="IPR028002">
    <property type="entry name" value="Myb_DNA-bind_5"/>
</dbReference>
<evidence type="ECO:0000313" key="4">
    <source>
        <dbReference type="EMBL" id="KAK7878540.1"/>
    </source>
</evidence>
<feature type="coiled-coil region" evidence="1">
    <location>
        <begin position="201"/>
        <end position="235"/>
    </location>
</feature>
<dbReference type="Proteomes" id="UP001460270">
    <property type="component" value="Unassembled WGS sequence"/>
</dbReference>
<evidence type="ECO:0000313" key="5">
    <source>
        <dbReference type="Proteomes" id="UP001460270"/>
    </source>
</evidence>
<evidence type="ECO:0000259" key="3">
    <source>
        <dbReference type="Pfam" id="PF13873"/>
    </source>
</evidence>
<dbReference type="EMBL" id="JBBPFD010000491">
    <property type="protein sequence ID" value="KAK7878540.1"/>
    <property type="molecule type" value="Genomic_DNA"/>
</dbReference>
<organism evidence="4 5">
    <name type="scientific">Mugilogobius chulae</name>
    <name type="common">yellowstripe goby</name>
    <dbReference type="NCBI Taxonomy" id="88201"/>
    <lineage>
        <taxon>Eukaryota</taxon>
        <taxon>Metazoa</taxon>
        <taxon>Chordata</taxon>
        <taxon>Craniata</taxon>
        <taxon>Vertebrata</taxon>
        <taxon>Euteleostomi</taxon>
        <taxon>Actinopterygii</taxon>
        <taxon>Neopterygii</taxon>
        <taxon>Teleostei</taxon>
        <taxon>Neoteleostei</taxon>
        <taxon>Acanthomorphata</taxon>
        <taxon>Gobiaria</taxon>
        <taxon>Gobiiformes</taxon>
        <taxon>Gobioidei</taxon>
        <taxon>Gobiidae</taxon>
        <taxon>Gobionellinae</taxon>
        <taxon>Mugilogobius</taxon>
    </lineage>
</organism>
<feature type="domain" description="Myb/SANT-like DNA-binding" evidence="3">
    <location>
        <begin position="50"/>
        <end position="100"/>
    </location>
</feature>
<accession>A0AAW0MFC1</accession>
<dbReference type="AlphaFoldDB" id="A0AAW0MFC1"/>
<dbReference type="Pfam" id="PF13873">
    <property type="entry name" value="Myb_DNA-bind_5"/>
    <property type="match status" value="1"/>
</dbReference>
<comment type="caution">
    <text evidence="4">The sequence shown here is derived from an EMBL/GenBank/DDBJ whole genome shotgun (WGS) entry which is preliminary data.</text>
</comment>
<evidence type="ECO:0000256" key="1">
    <source>
        <dbReference type="SAM" id="Coils"/>
    </source>
</evidence>
<reference evidence="5" key="1">
    <citation type="submission" date="2024-04" db="EMBL/GenBank/DDBJ databases">
        <title>Salinicola lusitanus LLJ914,a marine bacterium isolated from the Okinawa Trough.</title>
        <authorList>
            <person name="Li J."/>
        </authorList>
    </citation>
    <scope>NUCLEOTIDE SEQUENCE [LARGE SCALE GENOMIC DNA]</scope>
</reference>
<feature type="region of interest" description="Disordered" evidence="2">
    <location>
        <begin position="95"/>
        <end position="124"/>
    </location>
</feature>
<proteinExistence type="predicted"/>
<feature type="region of interest" description="Disordered" evidence="2">
    <location>
        <begin position="171"/>
        <end position="191"/>
    </location>
</feature>
<gene>
    <name evidence="4" type="ORF">WMY93_030376</name>
</gene>